<dbReference type="Proteomes" id="UP001301350">
    <property type="component" value="Unassembled WGS sequence"/>
</dbReference>
<reference evidence="2 3" key="1">
    <citation type="submission" date="2022-07" db="EMBL/GenBank/DDBJ databases">
        <title>Genome-wide signatures of adaptation to extreme environments.</title>
        <authorList>
            <person name="Cho C.H."/>
            <person name="Yoon H.S."/>
        </authorList>
    </citation>
    <scope>NUCLEOTIDE SEQUENCE [LARGE SCALE GENOMIC DNA]</scope>
    <source>
        <strain evidence="2 3">DBV 063 E5</strain>
    </source>
</reference>
<proteinExistence type="predicted"/>
<name>A0AAV9IRZ9_CYACA</name>
<evidence type="ECO:0000259" key="1">
    <source>
        <dbReference type="Pfam" id="PF09353"/>
    </source>
</evidence>
<sequence length="246" mass="28254">MFVSLVARTSLPRSRDEMLSQAREAMRHAVEVKPHTPPHYEVSFPPTRDLGAALSMLMDANRDHARELVEPWARQWNRSVHLVFPDVSEARLACQAYGSRAPPCTITCLPVYERREMGASAPRLILVVQPGFNIEEWLQLEAPLLQYPQVPVVVLNGGMDRLRSNYYPPLFYPRLAAARKRYLEHFEPIYFLKPVPRGVLFRVYPEPWQTIALNDDPAGELLSEDDERPSYTQVQERLAEFSLRSG</sequence>
<gene>
    <name evidence="2" type="ORF">CDCA_CDCA03G1104</name>
</gene>
<dbReference type="InterPro" id="IPR044687">
    <property type="entry name" value="LPA3"/>
</dbReference>
<organism evidence="2 3">
    <name type="scientific">Cyanidium caldarium</name>
    <name type="common">Red alga</name>
    <dbReference type="NCBI Taxonomy" id="2771"/>
    <lineage>
        <taxon>Eukaryota</taxon>
        <taxon>Rhodophyta</taxon>
        <taxon>Bangiophyceae</taxon>
        <taxon>Cyanidiales</taxon>
        <taxon>Cyanidiaceae</taxon>
        <taxon>Cyanidium</taxon>
    </lineage>
</organism>
<dbReference type="EMBL" id="JANCYW010000003">
    <property type="protein sequence ID" value="KAK4535079.1"/>
    <property type="molecule type" value="Genomic_DNA"/>
</dbReference>
<keyword evidence="3" id="KW-1185">Reference proteome</keyword>
<evidence type="ECO:0000313" key="3">
    <source>
        <dbReference type="Proteomes" id="UP001301350"/>
    </source>
</evidence>
<dbReference type="PANTHER" id="PTHR34051">
    <property type="entry name" value="PROTEIN LOW PSII ACCUMULATION 3, CHLOROPLASTIC"/>
    <property type="match status" value="1"/>
</dbReference>
<accession>A0AAV9IRZ9</accession>
<dbReference type="AlphaFoldDB" id="A0AAV9IRZ9"/>
<dbReference type="InterPro" id="IPR018962">
    <property type="entry name" value="DUF1995"/>
</dbReference>
<dbReference type="Pfam" id="PF09353">
    <property type="entry name" value="DUF1995"/>
    <property type="match status" value="1"/>
</dbReference>
<evidence type="ECO:0000313" key="2">
    <source>
        <dbReference type="EMBL" id="KAK4535079.1"/>
    </source>
</evidence>
<feature type="domain" description="DUF1995" evidence="1">
    <location>
        <begin position="12"/>
        <end position="235"/>
    </location>
</feature>
<comment type="caution">
    <text evidence="2">The sequence shown here is derived from an EMBL/GenBank/DDBJ whole genome shotgun (WGS) entry which is preliminary data.</text>
</comment>
<protein>
    <recommendedName>
        <fullName evidence="1">DUF1995 domain-containing protein</fullName>
    </recommendedName>
</protein>
<dbReference type="PANTHER" id="PTHR34051:SF2">
    <property type="entry name" value="PROTEIN LPA3"/>
    <property type="match status" value="1"/>
</dbReference>